<protein>
    <submittedName>
        <fullName evidence="2">Ketosteroid isomerase homolog</fullName>
    </submittedName>
</protein>
<dbReference type="Pfam" id="PF13474">
    <property type="entry name" value="SnoaL_3"/>
    <property type="match status" value="1"/>
</dbReference>
<gene>
    <name evidence="2" type="ORF">SAMN05216605_106199</name>
</gene>
<dbReference type="AlphaFoldDB" id="A0A1G8CBQ0"/>
<dbReference type="Gene3D" id="3.10.450.50">
    <property type="match status" value="1"/>
</dbReference>
<dbReference type="InterPro" id="IPR032710">
    <property type="entry name" value="NTF2-like_dom_sf"/>
</dbReference>
<name>A0A1G8CBQ0_9PSED</name>
<dbReference type="Proteomes" id="UP000182894">
    <property type="component" value="Unassembled WGS sequence"/>
</dbReference>
<dbReference type="InterPro" id="IPR037401">
    <property type="entry name" value="SnoaL-like"/>
</dbReference>
<accession>A0A1G8CBQ0</accession>
<dbReference type="PANTHER" id="PTHR35174:SF3">
    <property type="entry name" value="BLL7171 PROTEIN"/>
    <property type="match status" value="1"/>
</dbReference>
<sequence>MSQSSPVSTDPQQIQALLERWCAAVRDKDLDAIMRYYAPDIVAYDAIIQLQFKGADAYRQHWAFCLGMCEGAMLFETHQLTIHADGDVAFAHWLNKCGGTDEQGEVKSSWMRATAGYRKTSDGWKAVHEHFSAPFDMATSKALFDLQP</sequence>
<dbReference type="PANTHER" id="PTHR35174">
    <property type="entry name" value="BLL7171 PROTEIN-RELATED"/>
    <property type="match status" value="1"/>
</dbReference>
<reference evidence="3" key="1">
    <citation type="submission" date="2016-10" db="EMBL/GenBank/DDBJ databases">
        <authorList>
            <person name="Varghese N."/>
            <person name="Submissions S."/>
        </authorList>
    </citation>
    <scope>NUCLEOTIDE SEQUENCE [LARGE SCALE GENOMIC DNA]</scope>
    <source>
        <strain evidence="3">ATCC 700689</strain>
    </source>
</reference>
<evidence type="ECO:0000259" key="1">
    <source>
        <dbReference type="Pfam" id="PF13474"/>
    </source>
</evidence>
<proteinExistence type="predicted"/>
<keyword evidence="3" id="KW-1185">Reference proteome</keyword>
<evidence type="ECO:0000313" key="3">
    <source>
        <dbReference type="Proteomes" id="UP000182894"/>
    </source>
</evidence>
<dbReference type="GO" id="GO:0016853">
    <property type="term" value="F:isomerase activity"/>
    <property type="evidence" value="ECO:0007669"/>
    <property type="project" value="UniProtKB-KW"/>
</dbReference>
<keyword evidence="2" id="KW-0413">Isomerase</keyword>
<dbReference type="EMBL" id="FNCO01000006">
    <property type="protein sequence ID" value="SDH42769.1"/>
    <property type="molecule type" value="Genomic_DNA"/>
</dbReference>
<organism evidence="2 3">
    <name type="scientific">Pseudomonas abietaniphila</name>
    <dbReference type="NCBI Taxonomy" id="89065"/>
    <lineage>
        <taxon>Bacteria</taxon>
        <taxon>Pseudomonadati</taxon>
        <taxon>Pseudomonadota</taxon>
        <taxon>Gammaproteobacteria</taxon>
        <taxon>Pseudomonadales</taxon>
        <taxon>Pseudomonadaceae</taxon>
        <taxon>Pseudomonas</taxon>
    </lineage>
</organism>
<dbReference type="SUPFAM" id="SSF54427">
    <property type="entry name" value="NTF2-like"/>
    <property type="match status" value="1"/>
</dbReference>
<feature type="domain" description="SnoaL-like" evidence="1">
    <location>
        <begin position="14"/>
        <end position="135"/>
    </location>
</feature>
<dbReference type="STRING" id="89065.SAMN05216605_106199"/>
<dbReference type="RefSeq" id="WP_074753047.1">
    <property type="nucleotide sequence ID" value="NZ_FNCO01000006.1"/>
</dbReference>
<evidence type="ECO:0000313" key="2">
    <source>
        <dbReference type="EMBL" id="SDH42769.1"/>
    </source>
</evidence>
<dbReference type="OrthoDB" id="9812295at2"/>